<dbReference type="RefSeq" id="WP_237870735.1">
    <property type="nucleotide sequence ID" value="NZ_JAKLTR010000004.1"/>
</dbReference>
<keyword evidence="1" id="KW-0472">Membrane</keyword>
<sequence length="368" mass="41473">MLNNRLITGLGVLMLMACGVFVNISLTACGDGKKKDSTLNFYQADDPLIRYTGRIDFSDKLKPKFWQPGVYIEWAFEGDSCILILEDEMLWGDSHNYFELVVDGKEQRLQMKTKRDTILVATDAGPGIHRVFFCKNTEAGIGYMRFAGISCQKLVPLPPPMKRKIEFIGNSITSGMGSDESEIPCGKGVWYDQHNAYQSYGAIAARSMNAQYHLSSVSGIGLMHSCCEMKVIMPQVFDKVNMRDDSVDWNFTNYQPDVVSVCLGQNDGIQDSATFCSNYILFIKTLRKHYPSATIVCLTSPMANDQLMPVLKKYLAAITKEVNKADSNVHTYFFSKRYSRGCGEHPSLEEHQEIAGELTVFLRELMKW</sequence>
<dbReference type="SUPFAM" id="SSF52266">
    <property type="entry name" value="SGNH hydrolase"/>
    <property type="match status" value="1"/>
</dbReference>
<gene>
    <name evidence="4" type="ORF">LZZ85_08845</name>
</gene>
<evidence type="ECO:0000256" key="1">
    <source>
        <dbReference type="SAM" id="Phobius"/>
    </source>
</evidence>
<dbReference type="PANTHER" id="PTHR37834:SF2">
    <property type="entry name" value="ESTERASE, SGNH HYDROLASE-TYPE"/>
    <property type="match status" value="1"/>
</dbReference>
<dbReference type="EMBL" id="JAKLTR010000004">
    <property type="protein sequence ID" value="MCG2614385.1"/>
    <property type="molecule type" value="Genomic_DNA"/>
</dbReference>
<dbReference type="CDD" id="cd01831">
    <property type="entry name" value="Endoglucanase_E_like"/>
    <property type="match status" value="1"/>
</dbReference>
<accession>A0ABS9KQ39</accession>
<feature type="domain" description="SGNH hydrolase-type esterase" evidence="2">
    <location>
        <begin position="167"/>
        <end position="325"/>
    </location>
</feature>
<evidence type="ECO:0000259" key="2">
    <source>
        <dbReference type="Pfam" id="PF13472"/>
    </source>
</evidence>
<dbReference type="PROSITE" id="PS51257">
    <property type="entry name" value="PROKAR_LIPOPROTEIN"/>
    <property type="match status" value="1"/>
</dbReference>
<keyword evidence="1" id="KW-0812">Transmembrane</keyword>
<dbReference type="Gene3D" id="2.60.120.260">
    <property type="entry name" value="Galactose-binding domain-like"/>
    <property type="match status" value="1"/>
</dbReference>
<dbReference type="PANTHER" id="PTHR37834">
    <property type="entry name" value="GDSL-LIKE LIPASE/ACYLHYDROLASE DOMAIN PROTEIN (AFU_ORTHOLOGUE AFUA_2G00620)"/>
    <property type="match status" value="1"/>
</dbReference>
<name>A0ABS9KQ39_9BACT</name>
<dbReference type="Pfam" id="PF17996">
    <property type="entry name" value="CE2_N"/>
    <property type="match status" value="1"/>
</dbReference>
<evidence type="ECO:0000313" key="5">
    <source>
        <dbReference type="Proteomes" id="UP001165367"/>
    </source>
</evidence>
<evidence type="ECO:0000259" key="3">
    <source>
        <dbReference type="Pfam" id="PF17996"/>
    </source>
</evidence>
<feature type="transmembrane region" description="Helical" evidence="1">
    <location>
        <begin position="6"/>
        <end position="26"/>
    </location>
</feature>
<dbReference type="Proteomes" id="UP001165367">
    <property type="component" value="Unassembled WGS sequence"/>
</dbReference>
<proteinExistence type="predicted"/>
<reference evidence="4" key="1">
    <citation type="submission" date="2022-01" db="EMBL/GenBank/DDBJ databases">
        <authorList>
            <person name="Jo J.-H."/>
            <person name="Im W.-T."/>
        </authorList>
    </citation>
    <scope>NUCLEOTIDE SEQUENCE</scope>
    <source>
        <strain evidence="4">NA20</strain>
    </source>
</reference>
<dbReference type="InterPro" id="IPR037461">
    <property type="entry name" value="CtCE2-like_dom"/>
</dbReference>
<keyword evidence="1" id="KW-1133">Transmembrane helix</keyword>
<dbReference type="InterPro" id="IPR052762">
    <property type="entry name" value="PCW_deacetylase/CE"/>
</dbReference>
<evidence type="ECO:0000313" key="4">
    <source>
        <dbReference type="EMBL" id="MCG2614385.1"/>
    </source>
</evidence>
<feature type="domain" description="Carbohydrate esterase 2 N-terminal" evidence="3">
    <location>
        <begin position="51"/>
        <end position="158"/>
    </location>
</feature>
<keyword evidence="5" id="KW-1185">Reference proteome</keyword>
<dbReference type="InterPro" id="IPR036514">
    <property type="entry name" value="SGNH_hydro_sf"/>
</dbReference>
<organism evidence="4 5">
    <name type="scientific">Terrimonas ginsenosidimutans</name>
    <dbReference type="NCBI Taxonomy" id="2908004"/>
    <lineage>
        <taxon>Bacteria</taxon>
        <taxon>Pseudomonadati</taxon>
        <taxon>Bacteroidota</taxon>
        <taxon>Chitinophagia</taxon>
        <taxon>Chitinophagales</taxon>
        <taxon>Chitinophagaceae</taxon>
        <taxon>Terrimonas</taxon>
    </lineage>
</organism>
<dbReference type="Pfam" id="PF13472">
    <property type="entry name" value="Lipase_GDSL_2"/>
    <property type="match status" value="1"/>
</dbReference>
<protein>
    <submittedName>
        <fullName evidence="4">GDSL-type esterase/lipase family protein</fullName>
    </submittedName>
</protein>
<dbReference type="Gene3D" id="3.40.50.1110">
    <property type="entry name" value="SGNH hydrolase"/>
    <property type="match status" value="1"/>
</dbReference>
<dbReference type="InterPro" id="IPR013830">
    <property type="entry name" value="SGNH_hydro"/>
</dbReference>
<dbReference type="InterPro" id="IPR040794">
    <property type="entry name" value="CE2_N"/>
</dbReference>
<comment type="caution">
    <text evidence="4">The sequence shown here is derived from an EMBL/GenBank/DDBJ whole genome shotgun (WGS) entry which is preliminary data.</text>
</comment>